<feature type="region of interest" description="Disordered" evidence="1">
    <location>
        <begin position="112"/>
        <end position="134"/>
    </location>
</feature>
<evidence type="ECO:0000256" key="1">
    <source>
        <dbReference type="SAM" id="MobiDB-lite"/>
    </source>
</evidence>
<dbReference type="AlphaFoldDB" id="A4FC63"/>
<dbReference type="GO" id="GO:0008933">
    <property type="term" value="F:peptidoglycan lytic transglycosylase activity"/>
    <property type="evidence" value="ECO:0007669"/>
    <property type="project" value="TreeGrafter"/>
</dbReference>
<sequence length="338" mass="34689">MLALRGDAVVQSATDDSALPDVLAARDHFGGTGRLPADLIPDFALFEEPTGRGLNSEAAEPAPGPTGRLGIPGVVLDAYRQAEQTLTRSNPRCGLQWPVLAGIGRIESGHARSGRVDARGTTTSPILGPRLDGAPGVAAIPDTDAGALDSDPVWDRAVGPMQFIPSTWRRHAADGNADGIRSPHNVFDAALASGRYLCAGGGDLRERDQLAAAVFRYNHSDGYVRAVLGFADAYARGVVPTRVVLDVVPAPPPQLPPPPPGTPPPPVPVPPPGTVPPPPPTTEPPPTTPPPTTEPPPPPTTSGPPPPSTSTPPPTSSSNPTSPSPTPSITDTSAPATH</sequence>
<dbReference type="PANTHER" id="PTHR30163">
    <property type="entry name" value="MEMBRANE-BOUND LYTIC MUREIN TRANSGLYCOSYLASE B"/>
    <property type="match status" value="1"/>
</dbReference>
<gene>
    <name evidence="2" type="ordered locus">SACE_2338</name>
</gene>
<dbReference type="EMBL" id="AM420293">
    <property type="protein sequence ID" value="CAM01638.1"/>
    <property type="molecule type" value="Genomic_DNA"/>
</dbReference>
<dbReference type="STRING" id="405948.SACE_2338"/>
<keyword evidence="3" id="KW-1185">Reference proteome</keyword>
<dbReference type="CDD" id="cd13399">
    <property type="entry name" value="Slt35-like"/>
    <property type="match status" value="1"/>
</dbReference>
<dbReference type="CAZy" id="GH23">
    <property type="family name" value="Glycoside Hydrolase Family 23"/>
</dbReference>
<dbReference type="PRINTS" id="PR01217">
    <property type="entry name" value="PRICHEXTENSN"/>
</dbReference>
<evidence type="ECO:0008006" key="4">
    <source>
        <dbReference type="Google" id="ProtNLM"/>
    </source>
</evidence>
<feature type="compositionally biased region" description="Pro residues" evidence="1">
    <location>
        <begin position="254"/>
        <end position="315"/>
    </location>
</feature>
<dbReference type="InterPro" id="IPR043426">
    <property type="entry name" value="MltB-like"/>
</dbReference>
<feature type="region of interest" description="Disordered" evidence="1">
    <location>
        <begin position="254"/>
        <end position="338"/>
    </location>
</feature>
<evidence type="ECO:0000313" key="2">
    <source>
        <dbReference type="EMBL" id="CAM01638.1"/>
    </source>
</evidence>
<organism evidence="2 3">
    <name type="scientific">Saccharopolyspora erythraea (strain ATCC 11635 / DSM 40517 / JCM 4748 / NBRC 13426 / NCIMB 8594 / NRRL 2338)</name>
    <dbReference type="NCBI Taxonomy" id="405948"/>
    <lineage>
        <taxon>Bacteria</taxon>
        <taxon>Bacillati</taxon>
        <taxon>Actinomycetota</taxon>
        <taxon>Actinomycetes</taxon>
        <taxon>Pseudonocardiales</taxon>
        <taxon>Pseudonocardiaceae</taxon>
        <taxon>Saccharopolyspora</taxon>
    </lineage>
</organism>
<dbReference type="KEGG" id="sen:SACE_2338"/>
<dbReference type="HOGENOM" id="CLU_034941_2_3_11"/>
<feature type="compositionally biased region" description="Low complexity" evidence="1">
    <location>
        <begin position="316"/>
        <end position="338"/>
    </location>
</feature>
<protein>
    <recommendedName>
        <fullName evidence="4">Transglycosylase SLT domain-containing protein</fullName>
    </recommendedName>
</protein>
<dbReference type="SUPFAM" id="SSF53955">
    <property type="entry name" value="Lysozyme-like"/>
    <property type="match status" value="1"/>
</dbReference>
<dbReference type="RefSeq" id="WP_011873646.1">
    <property type="nucleotide sequence ID" value="NC_009142.1"/>
</dbReference>
<accession>A4FC63</accession>
<evidence type="ECO:0000313" key="3">
    <source>
        <dbReference type="Proteomes" id="UP000006728"/>
    </source>
</evidence>
<dbReference type="PANTHER" id="PTHR30163:SF8">
    <property type="entry name" value="LYTIC MUREIN TRANSGLYCOSYLASE"/>
    <property type="match status" value="1"/>
</dbReference>
<dbReference type="Gene3D" id="1.10.530.10">
    <property type="match status" value="1"/>
</dbReference>
<dbReference type="eggNOG" id="COG2951">
    <property type="taxonomic scope" value="Bacteria"/>
</dbReference>
<name>A4FC63_SACEN</name>
<dbReference type="Proteomes" id="UP000006728">
    <property type="component" value="Chromosome"/>
</dbReference>
<dbReference type="InterPro" id="IPR023346">
    <property type="entry name" value="Lysozyme-like_dom_sf"/>
</dbReference>
<reference evidence="2 3" key="1">
    <citation type="journal article" date="2007" name="Nat. Biotechnol.">
        <title>Complete genome sequence of the erythromycin-producing bacterium Saccharopolyspora erythraea NRRL23338.</title>
        <authorList>
            <person name="Oliynyk M."/>
            <person name="Samborskyy M."/>
            <person name="Lester J.B."/>
            <person name="Mironenko T."/>
            <person name="Scott N."/>
            <person name="Dickens S."/>
            <person name="Haydock S.F."/>
            <person name="Leadlay P.F."/>
        </authorList>
    </citation>
    <scope>NUCLEOTIDE SEQUENCE [LARGE SCALE GENOMIC DNA]</scope>
    <source>
        <strain evidence="3">ATCC 11635 / DSM 40517 / JCM 4748 / NBRC 13426 / NCIMB 8594 / NRRL 2338</strain>
    </source>
</reference>
<proteinExistence type="predicted"/>
<dbReference type="GO" id="GO:0009253">
    <property type="term" value="P:peptidoglycan catabolic process"/>
    <property type="evidence" value="ECO:0007669"/>
    <property type="project" value="TreeGrafter"/>
</dbReference>